<dbReference type="PANTHER" id="PTHR46648:SF1">
    <property type="entry name" value="ADENOSINE 5'-MONOPHOSPHORAMIDASE HNT1"/>
    <property type="match status" value="1"/>
</dbReference>
<dbReference type="PANTHER" id="PTHR46648">
    <property type="entry name" value="HIT FAMILY PROTEIN 1"/>
    <property type="match status" value="1"/>
</dbReference>
<name>A0ABD6B7M4_9EURY</name>
<comment type="caution">
    <text evidence="5">The sequence shown here is derived from an EMBL/GenBank/DDBJ whole genome shotgun (WGS) entry which is preliminary data.</text>
</comment>
<dbReference type="GO" id="GO:0032259">
    <property type="term" value="P:methylation"/>
    <property type="evidence" value="ECO:0007669"/>
    <property type="project" value="UniProtKB-KW"/>
</dbReference>
<evidence type="ECO:0000256" key="2">
    <source>
        <dbReference type="PIRSR" id="PIRSR601310-3"/>
    </source>
</evidence>
<dbReference type="PRINTS" id="PR00332">
    <property type="entry name" value="HISTRIAD"/>
</dbReference>
<keyword evidence="6" id="KW-1185">Reference proteome</keyword>
<keyword evidence="5" id="KW-0489">Methyltransferase</keyword>
<dbReference type="PROSITE" id="PS51084">
    <property type="entry name" value="HIT_2"/>
    <property type="match status" value="1"/>
</dbReference>
<dbReference type="GO" id="GO:0008168">
    <property type="term" value="F:methyltransferase activity"/>
    <property type="evidence" value="ECO:0007669"/>
    <property type="project" value="UniProtKB-KW"/>
</dbReference>
<accession>A0ABD6B7M4</accession>
<dbReference type="Pfam" id="PF01230">
    <property type="entry name" value="HIT"/>
    <property type="match status" value="1"/>
</dbReference>
<reference evidence="5 6" key="1">
    <citation type="journal article" date="2019" name="Int. J. Syst. Evol. Microbiol.">
        <title>The Global Catalogue of Microorganisms (GCM) 10K type strain sequencing project: providing services to taxonomists for standard genome sequencing and annotation.</title>
        <authorList>
            <consortium name="The Broad Institute Genomics Platform"/>
            <consortium name="The Broad Institute Genome Sequencing Center for Infectious Disease"/>
            <person name="Wu L."/>
            <person name="Ma J."/>
        </authorList>
    </citation>
    <scope>NUCLEOTIDE SEQUENCE [LARGE SCALE GENOMIC DNA]</scope>
    <source>
        <strain evidence="5 6">CGMCC 1.12285</strain>
    </source>
</reference>
<dbReference type="AlphaFoldDB" id="A0ABD6B7M4"/>
<dbReference type="InterPro" id="IPR011146">
    <property type="entry name" value="HIT-like"/>
</dbReference>
<dbReference type="Gene3D" id="3.30.428.10">
    <property type="entry name" value="HIT-like"/>
    <property type="match status" value="1"/>
</dbReference>
<evidence type="ECO:0000256" key="3">
    <source>
        <dbReference type="PROSITE-ProRule" id="PRU00464"/>
    </source>
</evidence>
<feature type="active site" description="Tele-AMP-histidine intermediate" evidence="1">
    <location>
        <position position="99"/>
    </location>
</feature>
<sequence length="141" mass="15157">MSDCAFCSIVAERAPAYRVYEDGRTLAFLDVNPAARGHTLVVPKEHAESITEMQAPLVGDVFRTAQRVAAALESAFEPDGINVVQSNGRAAGQEVLHAHVHVIPRSEDDSVDLDWTAGDPDDAVLTDTAATLREESDALSR</sequence>
<evidence type="ECO:0000313" key="5">
    <source>
        <dbReference type="EMBL" id="MFD1526432.1"/>
    </source>
</evidence>
<evidence type="ECO:0000256" key="1">
    <source>
        <dbReference type="PIRSR" id="PIRSR601310-1"/>
    </source>
</evidence>
<feature type="domain" description="HIT" evidence="4">
    <location>
        <begin position="5"/>
        <end position="112"/>
    </location>
</feature>
<evidence type="ECO:0000259" key="4">
    <source>
        <dbReference type="PROSITE" id="PS51084"/>
    </source>
</evidence>
<dbReference type="CDD" id="cd01277">
    <property type="entry name" value="HINT_subgroup"/>
    <property type="match status" value="1"/>
</dbReference>
<dbReference type="InterPro" id="IPR039384">
    <property type="entry name" value="HINT"/>
</dbReference>
<dbReference type="SUPFAM" id="SSF54197">
    <property type="entry name" value="HIT-like"/>
    <property type="match status" value="1"/>
</dbReference>
<dbReference type="InterPro" id="IPR001310">
    <property type="entry name" value="Histidine_triad_HIT"/>
</dbReference>
<proteinExistence type="predicted"/>
<dbReference type="EMBL" id="JBHUDH010000093">
    <property type="protein sequence ID" value="MFD1526432.1"/>
    <property type="molecule type" value="Genomic_DNA"/>
</dbReference>
<protein>
    <submittedName>
        <fullName evidence="5">HIT family protein</fullName>
        <ecNumber evidence="5">2.1.1.-</ecNumber>
    </submittedName>
</protein>
<feature type="short sequence motif" description="Histidine triad motif" evidence="2 3">
    <location>
        <begin position="97"/>
        <end position="101"/>
    </location>
</feature>
<dbReference type="Proteomes" id="UP001597111">
    <property type="component" value="Unassembled WGS sequence"/>
</dbReference>
<dbReference type="EC" id="2.1.1.-" evidence="5"/>
<dbReference type="InterPro" id="IPR036265">
    <property type="entry name" value="HIT-like_sf"/>
</dbReference>
<gene>
    <name evidence="5" type="ORF">ACFR9S_09000</name>
</gene>
<keyword evidence="5" id="KW-0808">Transferase</keyword>
<dbReference type="RefSeq" id="WP_379732440.1">
    <property type="nucleotide sequence ID" value="NZ_JBHSWZ010000307.1"/>
</dbReference>
<organism evidence="5 6">
    <name type="scientific">Halolamina salina</name>
    <dbReference type="NCBI Taxonomy" id="1220023"/>
    <lineage>
        <taxon>Archaea</taxon>
        <taxon>Methanobacteriati</taxon>
        <taxon>Methanobacteriota</taxon>
        <taxon>Stenosarchaea group</taxon>
        <taxon>Halobacteria</taxon>
        <taxon>Halobacteriales</taxon>
        <taxon>Haloferacaceae</taxon>
    </lineage>
</organism>
<evidence type="ECO:0000313" key="6">
    <source>
        <dbReference type="Proteomes" id="UP001597111"/>
    </source>
</evidence>